<dbReference type="Gene3D" id="3.30.70.1450">
    <property type="entry name" value="Regulator of K+ conductance, C-terminal domain"/>
    <property type="match status" value="2"/>
</dbReference>
<keyword evidence="1" id="KW-0472">Membrane</keyword>
<evidence type="ECO:0000313" key="5">
    <source>
        <dbReference type="Proteomes" id="UP001570511"/>
    </source>
</evidence>
<keyword evidence="1" id="KW-0812">Transmembrane</keyword>
<feature type="domain" description="RCK C-terminal" evidence="3">
    <location>
        <begin position="254"/>
        <end position="338"/>
    </location>
</feature>
<accession>A0ABD5MA10</accession>
<dbReference type="SUPFAM" id="SSF116726">
    <property type="entry name" value="TrkA C-terminal domain-like"/>
    <property type="match status" value="2"/>
</dbReference>
<proteinExistence type="predicted"/>
<dbReference type="PROSITE" id="PS51201">
    <property type="entry name" value="RCK_N"/>
    <property type="match status" value="2"/>
</dbReference>
<feature type="transmembrane region" description="Helical" evidence="1">
    <location>
        <begin position="77"/>
        <end position="100"/>
    </location>
</feature>
<dbReference type="InterPro" id="IPR006037">
    <property type="entry name" value="RCK_C"/>
</dbReference>
<dbReference type="InterPro" id="IPR036721">
    <property type="entry name" value="RCK_C_sf"/>
</dbReference>
<feature type="transmembrane region" description="Helical" evidence="1">
    <location>
        <begin position="16"/>
        <end position="36"/>
    </location>
</feature>
<dbReference type="PROSITE" id="PS51202">
    <property type="entry name" value="RCK_C"/>
    <property type="match status" value="2"/>
</dbReference>
<dbReference type="InterPro" id="IPR050721">
    <property type="entry name" value="Trk_Ktr_HKT_K-transport"/>
</dbReference>
<keyword evidence="5" id="KW-1185">Reference proteome</keyword>
<dbReference type="PANTHER" id="PTHR43833">
    <property type="entry name" value="POTASSIUM CHANNEL PROTEIN 2-RELATED-RELATED"/>
    <property type="match status" value="1"/>
</dbReference>
<feature type="domain" description="RCK C-terminal" evidence="3">
    <location>
        <begin position="465"/>
        <end position="549"/>
    </location>
</feature>
<evidence type="ECO:0000259" key="3">
    <source>
        <dbReference type="PROSITE" id="PS51202"/>
    </source>
</evidence>
<feature type="domain" description="RCK N-terminal" evidence="2">
    <location>
        <begin position="345"/>
        <end position="453"/>
    </location>
</feature>
<dbReference type="EMBL" id="JBGNYA010000001">
    <property type="protein sequence ID" value="MFA1610735.1"/>
    <property type="molecule type" value="Genomic_DNA"/>
</dbReference>
<sequence length="549" mass="59187">MADGSAWSSTEARRRLGIYLAVALGAVGFYTILYRWTLATFEGISVGWIEAMHVVVETFTTTGYGEDAGLWNAPPTFLLSMAMQFTGVALIFTTLPLFVVPLVERALERDPPTESSLTDHVIVTPLTAHGEILINELRSKDIPHLVIEPDRERARELRNDYEIVHGDPESVADLRAANADEAVALVADSDDRTNASVILTAEQLDADVRLVSLVEEPEVADYHRYAGADDVVSPRQLLGESLARKAASPINPESEEAVLIGDDFEVAEVLIHPDSELEGRTIADGEIGRRTGADIIGIWSRGEFVTPPSPATVLDERTTLLVTGHEDQVARLRELARSEARRHRRGRVVVAGYGEVGSTAADALADAGVPHVVLDSEEKPGVDIVGDVTDYEALERAGVADAESVLIALDDDTTAIFATLVVERLAPGAEIIVRANDAASVKKIYRAGAEYVLALSTVSGRMLASNLTDEEVIAPQSQIEIVRVDAPRLVGTSLAEADVRARTGSTVLAVERDDELRTDVGPDFRIRSGDTLVVAGTDEAVNAFNERYG</sequence>
<dbReference type="Pfam" id="PF02080">
    <property type="entry name" value="TrkA_C"/>
    <property type="match status" value="2"/>
</dbReference>
<evidence type="ECO:0000256" key="1">
    <source>
        <dbReference type="SAM" id="Phobius"/>
    </source>
</evidence>
<dbReference type="Proteomes" id="UP001570511">
    <property type="component" value="Unassembled WGS sequence"/>
</dbReference>
<protein>
    <submittedName>
        <fullName evidence="4">TrkA family potassium uptake protein</fullName>
    </submittedName>
</protein>
<gene>
    <name evidence="4" type="ORF">OS889_06905</name>
</gene>
<reference evidence="4 5" key="1">
    <citation type="submission" date="2024-08" db="EMBL/GenBank/DDBJ databases">
        <title>Halobellus sp. MBLA0158 whole genome sequence.</title>
        <authorList>
            <person name="Hwang C.Y."/>
            <person name="Cho E.-S."/>
            <person name="Seo M.-J."/>
        </authorList>
    </citation>
    <scope>NUCLEOTIDE SEQUENCE [LARGE SCALE GENOMIC DNA]</scope>
    <source>
        <strain evidence="4 5">MBLA0158</strain>
    </source>
</reference>
<dbReference type="Gene3D" id="3.40.50.720">
    <property type="entry name" value="NAD(P)-binding Rossmann-like Domain"/>
    <property type="match status" value="2"/>
</dbReference>
<dbReference type="Pfam" id="PF02254">
    <property type="entry name" value="TrkA_N"/>
    <property type="match status" value="2"/>
</dbReference>
<feature type="domain" description="RCK N-terminal" evidence="2">
    <location>
        <begin position="118"/>
        <end position="233"/>
    </location>
</feature>
<evidence type="ECO:0000259" key="2">
    <source>
        <dbReference type="PROSITE" id="PS51201"/>
    </source>
</evidence>
<name>A0ABD5MA10_9EURY</name>
<keyword evidence="1" id="KW-1133">Transmembrane helix</keyword>
<evidence type="ECO:0000313" key="4">
    <source>
        <dbReference type="EMBL" id="MFA1610735.1"/>
    </source>
</evidence>
<organism evidence="4 5">
    <name type="scientific">Halobellus rubicundus</name>
    <dbReference type="NCBI Taxonomy" id="2996466"/>
    <lineage>
        <taxon>Archaea</taxon>
        <taxon>Methanobacteriati</taxon>
        <taxon>Methanobacteriota</taxon>
        <taxon>Stenosarchaea group</taxon>
        <taxon>Halobacteria</taxon>
        <taxon>Halobacteriales</taxon>
        <taxon>Haloferacaceae</taxon>
        <taxon>Halobellus</taxon>
    </lineage>
</organism>
<dbReference type="SUPFAM" id="SSF51735">
    <property type="entry name" value="NAD(P)-binding Rossmann-fold domains"/>
    <property type="match status" value="2"/>
</dbReference>
<dbReference type="PANTHER" id="PTHR43833:SF9">
    <property type="entry name" value="POTASSIUM CHANNEL PROTEIN YUGO-RELATED"/>
    <property type="match status" value="1"/>
</dbReference>
<dbReference type="AlphaFoldDB" id="A0ABD5MA10"/>
<comment type="caution">
    <text evidence="4">The sequence shown here is derived from an EMBL/GenBank/DDBJ whole genome shotgun (WGS) entry which is preliminary data.</text>
</comment>
<dbReference type="InterPro" id="IPR003148">
    <property type="entry name" value="RCK_N"/>
</dbReference>
<dbReference type="InterPro" id="IPR036291">
    <property type="entry name" value="NAD(P)-bd_dom_sf"/>
</dbReference>
<dbReference type="SUPFAM" id="SSF81324">
    <property type="entry name" value="Voltage-gated potassium channels"/>
    <property type="match status" value="1"/>
</dbReference>
<dbReference type="RefSeq" id="WP_372388478.1">
    <property type="nucleotide sequence ID" value="NZ_JBGNYA010000001.1"/>
</dbReference>